<dbReference type="InterPro" id="IPR050707">
    <property type="entry name" value="HTH_MetabolicPath_Reg"/>
</dbReference>
<dbReference type="Proteomes" id="UP000541185">
    <property type="component" value="Unassembled WGS sequence"/>
</dbReference>
<keyword evidence="2" id="KW-0238">DNA-binding</keyword>
<evidence type="ECO:0000259" key="4">
    <source>
        <dbReference type="PROSITE" id="PS51077"/>
    </source>
</evidence>
<dbReference type="PROSITE" id="PS51077">
    <property type="entry name" value="HTH_ICLR"/>
    <property type="match status" value="1"/>
</dbReference>
<evidence type="ECO:0000256" key="1">
    <source>
        <dbReference type="ARBA" id="ARBA00023015"/>
    </source>
</evidence>
<evidence type="ECO:0000313" key="6">
    <source>
        <dbReference type="EMBL" id="NML48718.1"/>
    </source>
</evidence>
<dbReference type="SUPFAM" id="SSF46785">
    <property type="entry name" value="Winged helix' DNA-binding domain"/>
    <property type="match status" value="1"/>
</dbReference>
<sequence length="249" mass="26920">MSTRLVPAAARAFALFEIFAREKRELSNAELAKNLDLPESSCSNLVNTLIDIGYLGRSHQTRRLYPTGRLIAIAREIDKNDIAAASLNDACERVRNRTGESALCGSLHGQVVTVVAFSPGHQPLRYTSARGDRLSLHVSALGKAILTRMPPEDVPREIGSGPYEKVASATITDPGELVRQVGRLRKLGYVHLENEGADGLATIAIAGRVNGQLLGFSIAGAQPTLRQRRDEFLAVLHEVCDPLFDTAAA</sequence>
<dbReference type="EMBL" id="JABBFX010000007">
    <property type="protein sequence ID" value="NML48718.1"/>
    <property type="molecule type" value="Genomic_DNA"/>
</dbReference>
<dbReference type="Gene3D" id="3.30.450.40">
    <property type="match status" value="1"/>
</dbReference>
<dbReference type="SUPFAM" id="SSF55781">
    <property type="entry name" value="GAF domain-like"/>
    <property type="match status" value="1"/>
</dbReference>
<evidence type="ECO:0000256" key="2">
    <source>
        <dbReference type="ARBA" id="ARBA00023125"/>
    </source>
</evidence>
<accession>A0A848HLU1</accession>
<dbReference type="InterPro" id="IPR005471">
    <property type="entry name" value="Tscrpt_reg_IclR_N"/>
</dbReference>
<name>A0A848HLU1_9BURK</name>
<evidence type="ECO:0000313" key="7">
    <source>
        <dbReference type="Proteomes" id="UP000541185"/>
    </source>
</evidence>
<dbReference type="RefSeq" id="WP_169423055.1">
    <property type="nucleotide sequence ID" value="NZ_JABBFX010000007.1"/>
</dbReference>
<comment type="caution">
    <text evidence="6">The sequence shown here is derived from an EMBL/GenBank/DDBJ whole genome shotgun (WGS) entry which is preliminary data.</text>
</comment>
<dbReference type="Pfam" id="PF01614">
    <property type="entry name" value="IclR_C"/>
    <property type="match status" value="1"/>
</dbReference>
<dbReference type="Gene3D" id="1.10.10.10">
    <property type="entry name" value="Winged helix-like DNA-binding domain superfamily/Winged helix DNA-binding domain"/>
    <property type="match status" value="1"/>
</dbReference>
<evidence type="ECO:0000259" key="5">
    <source>
        <dbReference type="PROSITE" id="PS51078"/>
    </source>
</evidence>
<feature type="domain" description="HTH iclR-type" evidence="4">
    <location>
        <begin position="6"/>
        <end position="69"/>
    </location>
</feature>
<dbReference type="GO" id="GO:0003700">
    <property type="term" value="F:DNA-binding transcription factor activity"/>
    <property type="evidence" value="ECO:0007669"/>
    <property type="project" value="TreeGrafter"/>
</dbReference>
<organism evidence="6 7">
    <name type="scientific">Ramlibacter agri</name>
    <dbReference type="NCBI Taxonomy" id="2728837"/>
    <lineage>
        <taxon>Bacteria</taxon>
        <taxon>Pseudomonadati</taxon>
        <taxon>Pseudomonadota</taxon>
        <taxon>Betaproteobacteria</taxon>
        <taxon>Burkholderiales</taxon>
        <taxon>Comamonadaceae</taxon>
        <taxon>Ramlibacter</taxon>
    </lineage>
</organism>
<dbReference type="GO" id="GO:0003677">
    <property type="term" value="F:DNA binding"/>
    <property type="evidence" value="ECO:0007669"/>
    <property type="project" value="UniProtKB-KW"/>
</dbReference>
<proteinExistence type="predicted"/>
<reference evidence="6 7" key="1">
    <citation type="submission" date="2020-04" db="EMBL/GenBank/DDBJ databases">
        <title>Ramlibacter sp. G-1-2-2 isolated from soil.</title>
        <authorList>
            <person name="Dahal R.H."/>
        </authorList>
    </citation>
    <scope>NUCLEOTIDE SEQUENCE [LARGE SCALE GENOMIC DNA]</scope>
    <source>
        <strain evidence="6 7">G-1-2-2</strain>
    </source>
</reference>
<keyword evidence="1" id="KW-0805">Transcription regulation</keyword>
<dbReference type="AlphaFoldDB" id="A0A848HLU1"/>
<dbReference type="PANTHER" id="PTHR30136:SF35">
    <property type="entry name" value="HTH-TYPE TRANSCRIPTIONAL REGULATOR RV1719"/>
    <property type="match status" value="1"/>
</dbReference>
<dbReference type="PROSITE" id="PS51078">
    <property type="entry name" value="ICLR_ED"/>
    <property type="match status" value="1"/>
</dbReference>
<dbReference type="SMART" id="SM00346">
    <property type="entry name" value="HTH_ICLR"/>
    <property type="match status" value="1"/>
</dbReference>
<dbReference type="InterPro" id="IPR036390">
    <property type="entry name" value="WH_DNA-bd_sf"/>
</dbReference>
<dbReference type="InterPro" id="IPR036388">
    <property type="entry name" value="WH-like_DNA-bd_sf"/>
</dbReference>
<keyword evidence="3" id="KW-0804">Transcription</keyword>
<dbReference type="GO" id="GO:0045892">
    <property type="term" value="P:negative regulation of DNA-templated transcription"/>
    <property type="evidence" value="ECO:0007669"/>
    <property type="project" value="TreeGrafter"/>
</dbReference>
<protein>
    <submittedName>
        <fullName evidence="6">Helix-turn-helix domain-containing protein</fullName>
    </submittedName>
</protein>
<keyword evidence="7" id="KW-1185">Reference proteome</keyword>
<dbReference type="InterPro" id="IPR014757">
    <property type="entry name" value="Tscrpt_reg_IclR_C"/>
</dbReference>
<evidence type="ECO:0000256" key="3">
    <source>
        <dbReference type="ARBA" id="ARBA00023163"/>
    </source>
</evidence>
<dbReference type="InterPro" id="IPR029016">
    <property type="entry name" value="GAF-like_dom_sf"/>
</dbReference>
<dbReference type="Pfam" id="PF09339">
    <property type="entry name" value="HTH_IclR"/>
    <property type="match status" value="1"/>
</dbReference>
<feature type="domain" description="IclR-ED" evidence="5">
    <location>
        <begin position="69"/>
        <end position="249"/>
    </location>
</feature>
<dbReference type="PANTHER" id="PTHR30136">
    <property type="entry name" value="HELIX-TURN-HELIX TRANSCRIPTIONAL REGULATOR, ICLR FAMILY"/>
    <property type="match status" value="1"/>
</dbReference>
<gene>
    <name evidence="6" type="ORF">HHL11_33595</name>
</gene>